<evidence type="ECO:0000313" key="1">
    <source>
        <dbReference type="EMBL" id="JAD21580.1"/>
    </source>
</evidence>
<proteinExistence type="predicted"/>
<organism evidence="1">
    <name type="scientific">Arundo donax</name>
    <name type="common">Giant reed</name>
    <name type="synonym">Donax arundinaceus</name>
    <dbReference type="NCBI Taxonomy" id="35708"/>
    <lineage>
        <taxon>Eukaryota</taxon>
        <taxon>Viridiplantae</taxon>
        <taxon>Streptophyta</taxon>
        <taxon>Embryophyta</taxon>
        <taxon>Tracheophyta</taxon>
        <taxon>Spermatophyta</taxon>
        <taxon>Magnoliopsida</taxon>
        <taxon>Liliopsida</taxon>
        <taxon>Poales</taxon>
        <taxon>Poaceae</taxon>
        <taxon>PACMAD clade</taxon>
        <taxon>Arundinoideae</taxon>
        <taxon>Arundineae</taxon>
        <taxon>Arundo</taxon>
    </lineage>
</organism>
<name>A0A0A8Y8J7_ARUDO</name>
<dbReference type="EMBL" id="GBRH01276315">
    <property type="protein sequence ID" value="JAD21580.1"/>
    <property type="molecule type" value="Transcribed_RNA"/>
</dbReference>
<reference evidence="1" key="1">
    <citation type="submission" date="2014-09" db="EMBL/GenBank/DDBJ databases">
        <authorList>
            <person name="Magalhaes I.L.F."/>
            <person name="Oliveira U."/>
            <person name="Santos F.R."/>
            <person name="Vidigal T.H.D.A."/>
            <person name="Brescovit A.D."/>
            <person name="Santos A.J."/>
        </authorList>
    </citation>
    <scope>NUCLEOTIDE SEQUENCE</scope>
    <source>
        <tissue evidence="1">Shoot tissue taken approximately 20 cm above the soil surface</tissue>
    </source>
</reference>
<accession>A0A0A8Y8J7</accession>
<protein>
    <submittedName>
        <fullName evidence="1">Uncharacterized protein</fullName>
    </submittedName>
</protein>
<reference evidence="1" key="2">
    <citation type="journal article" date="2015" name="Data Brief">
        <title>Shoot transcriptome of the giant reed, Arundo donax.</title>
        <authorList>
            <person name="Barrero R.A."/>
            <person name="Guerrero F.D."/>
            <person name="Moolhuijzen P."/>
            <person name="Goolsby J.A."/>
            <person name="Tidwell J."/>
            <person name="Bellgard S.E."/>
            <person name="Bellgard M.I."/>
        </authorList>
    </citation>
    <scope>NUCLEOTIDE SEQUENCE</scope>
    <source>
        <tissue evidence="1">Shoot tissue taken approximately 20 cm above the soil surface</tissue>
    </source>
</reference>
<dbReference type="AlphaFoldDB" id="A0A0A8Y8J7"/>
<sequence length="16" mass="1959">MSCYFQSDMVFFDIIL</sequence>